<evidence type="ECO:0000256" key="9">
    <source>
        <dbReference type="ARBA" id="ARBA00023204"/>
    </source>
</evidence>
<dbReference type="Proteomes" id="UP001431532">
    <property type="component" value="Unassembled WGS sequence"/>
</dbReference>
<dbReference type="PROSITE" id="PS51462">
    <property type="entry name" value="NUDIX"/>
    <property type="match status" value="1"/>
</dbReference>
<evidence type="ECO:0000256" key="4">
    <source>
        <dbReference type="ARBA" id="ARBA00022705"/>
    </source>
</evidence>
<dbReference type="GO" id="GO:0008413">
    <property type="term" value="F:8-oxo-7,8-dihydroguanosine triphosphate pyrophosphatase activity"/>
    <property type="evidence" value="ECO:0007669"/>
    <property type="project" value="InterPro"/>
</dbReference>
<dbReference type="InterPro" id="IPR020084">
    <property type="entry name" value="NUDIX_hydrolase_CS"/>
</dbReference>
<dbReference type="CDD" id="cd03425">
    <property type="entry name" value="NUDIX_MutT_NudA_like"/>
    <property type="match status" value="1"/>
</dbReference>
<dbReference type="InterPro" id="IPR015797">
    <property type="entry name" value="NUDIX_hydrolase-like_dom_sf"/>
</dbReference>
<evidence type="ECO:0000256" key="13">
    <source>
        <dbReference type="PIRSR" id="PIRSR603561-2"/>
    </source>
</evidence>
<dbReference type="PANTHER" id="PTHR47707:SF1">
    <property type="entry name" value="NUDIX HYDROLASE FAMILY PROTEIN"/>
    <property type="match status" value="1"/>
</dbReference>
<proteinExistence type="inferred from homology"/>
<evidence type="ECO:0000256" key="3">
    <source>
        <dbReference type="ARBA" id="ARBA00022457"/>
    </source>
</evidence>
<dbReference type="InterPro" id="IPR003561">
    <property type="entry name" value="Mutator_MutT"/>
</dbReference>
<comment type="catalytic activity">
    <reaction evidence="10">
        <text>8-oxo-dGTP + H2O = 8-oxo-dGMP + diphosphate + H(+)</text>
        <dbReference type="Rhea" id="RHEA:31575"/>
        <dbReference type="ChEBI" id="CHEBI:15377"/>
        <dbReference type="ChEBI" id="CHEBI:15378"/>
        <dbReference type="ChEBI" id="CHEBI:33019"/>
        <dbReference type="ChEBI" id="CHEBI:63224"/>
        <dbReference type="ChEBI" id="CHEBI:77896"/>
        <dbReference type="EC" id="3.6.1.55"/>
    </reaction>
</comment>
<dbReference type="GO" id="GO:0044715">
    <property type="term" value="F:8-oxo-dGDP phosphatase activity"/>
    <property type="evidence" value="ECO:0007669"/>
    <property type="project" value="TreeGrafter"/>
</dbReference>
<evidence type="ECO:0000256" key="1">
    <source>
        <dbReference type="ARBA" id="ARBA00001946"/>
    </source>
</evidence>
<dbReference type="PANTHER" id="PTHR47707">
    <property type="entry name" value="8-OXO-DGTP DIPHOSPHATASE"/>
    <property type="match status" value="1"/>
</dbReference>
<comment type="similarity">
    <text evidence="2">Belongs to the Nudix hydrolase family.</text>
</comment>
<comment type="cofactor">
    <cofactor evidence="1 13">
        <name>Mg(2+)</name>
        <dbReference type="ChEBI" id="CHEBI:18420"/>
    </cofactor>
</comment>
<evidence type="ECO:0000256" key="10">
    <source>
        <dbReference type="ARBA" id="ARBA00035861"/>
    </source>
</evidence>
<keyword evidence="5 13" id="KW-0479">Metal-binding</keyword>
<feature type="binding site" evidence="13">
    <location>
        <position position="37"/>
    </location>
    <ligand>
        <name>Mg(2+)</name>
        <dbReference type="ChEBI" id="CHEBI:18420"/>
    </ligand>
</feature>
<dbReference type="GO" id="GO:0006260">
    <property type="term" value="P:DNA replication"/>
    <property type="evidence" value="ECO:0007669"/>
    <property type="project" value="UniProtKB-KW"/>
</dbReference>
<dbReference type="InterPro" id="IPR020476">
    <property type="entry name" value="Nudix_hydrolase"/>
</dbReference>
<keyword evidence="8 13" id="KW-0460">Magnesium</keyword>
<evidence type="ECO:0000256" key="8">
    <source>
        <dbReference type="ARBA" id="ARBA00022842"/>
    </source>
</evidence>
<keyword evidence="7" id="KW-0378">Hydrolase</keyword>
<feature type="binding site" evidence="12">
    <location>
        <begin position="34"/>
        <end position="37"/>
    </location>
    <ligand>
        <name>8-oxo-dGTP</name>
        <dbReference type="ChEBI" id="CHEBI:77896"/>
    </ligand>
</feature>
<dbReference type="EC" id="3.6.1.55" evidence="11"/>
<keyword evidence="3" id="KW-0515">Mutator protein</keyword>
<dbReference type="GO" id="GO:0006281">
    <property type="term" value="P:DNA repair"/>
    <property type="evidence" value="ECO:0007669"/>
    <property type="project" value="UniProtKB-KW"/>
</dbReference>
<evidence type="ECO:0000313" key="16">
    <source>
        <dbReference type="Proteomes" id="UP001431532"/>
    </source>
</evidence>
<evidence type="ECO:0000256" key="11">
    <source>
        <dbReference type="ARBA" id="ARBA00038905"/>
    </source>
</evidence>
<keyword evidence="16" id="KW-1185">Reference proteome</keyword>
<dbReference type="InterPro" id="IPR047127">
    <property type="entry name" value="MutT-like"/>
</dbReference>
<dbReference type="GO" id="GO:0044716">
    <property type="term" value="F:8-oxo-GDP phosphatase activity"/>
    <property type="evidence" value="ECO:0007669"/>
    <property type="project" value="TreeGrafter"/>
</dbReference>
<dbReference type="PROSITE" id="PS00893">
    <property type="entry name" value="NUDIX_BOX"/>
    <property type="match status" value="1"/>
</dbReference>
<evidence type="ECO:0000259" key="14">
    <source>
        <dbReference type="PROSITE" id="PS51462"/>
    </source>
</evidence>
<dbReference type="Gene3D" id="3.90.79.10">
    <property type="entry name" value="Nucleoside Triphosphate Pyrophosphohydrolase"/>
    <property type="match status" value="1"/>
</dbReference>
<evidence type="ECO:0000256" key="2">
    <source>
        <dbReference type="ARBA" id="ARBA00005582"/>
    </source>
</evidence>
<dbReference type="InterPro" id="IPR029119">
    <property type="entry name" value="MutY_C"/>
</dbReference>
<dbReference type="RefSeq" id="WP_282839265.1">
    <property type="nucleotide sequence ID" value="NZ_JASCXW010000012.1"/>
</dbReference>
<evidence type="ECO:0000256" key="12">
    <source>
        <dbReference type="PIRSR" id="PIRSR603561-1"/>
    </source>
</evidence>
<sequence length="131" mass="15289">MKKHIEVVAAIIRKDNKVFCAQRADKGELAKKWEFPGGKIEVGETHQQALIREIKEELNADIVVNDFLLTVNHEYQTFYLTMHCYECVVVSGELTINEHLDSKWLMIEEMYEYDFAQADMPVINHMLVDNK</sequence>
<feature type="binding site" evidence="13">
    <location>
        <position position="57"/>
    </location>
    <ligand>
        <name>Mg(2+)</name>
        <dbReference type="ChEBI" id="CHEBI:18420"/>
    </ligand>
</feature>
<dbReference type="AlphaFoldDB" id="A0AAW6U7T9"/>
<dbReference type="NCBIfam" id="TIGR00586">
    <property type="entry name" value="mutt"/>
    <property type="match status" value="1"/>
</dbReference>
<feature type="domain" description="Nudix hydrolase" evidence="14">
    <location>
        <begin position="2"/>
        <end position="128"/>
    </location>
</feature>
<reference evidence="15" key="1">
    <citation type="submission" date="2023-05" db="EMBL/GenBank/DDBJ databases">
        <title>Mariniplasma microaerophilum sp. nov., a novel anaerobic mollicute isolated from terrestrial mud volcano, Taman Peninsula, Russia.</title>
        <authorList>
            <person name="Khomyakova M.A."/>
            <person name="Merkel A.Y."/>
            <person name="Slobodkin A.I."/>
        </authorList>
    </citation>
    <scope>NUCLEOTIDE SEQUENCE</scope>
    <source>
        <strain evidence="15">M4Ah</strain>
    </source>
</reference>
<dbReference type="GO" id="GO:0046872">
    <property type="term" value="F:metal ion binding"/>
    <property type="evidence" value="ECO:0007669"/>
    <property type="project" value="UniProtKB-KW"/>
</dbReference>
<dbReference type="InterPro" id="IPR000086">
    <property type="entry name" value="NUDIX_hydrolase_dom"/>
</dbReference>
<dbReference type="EMBL" id="JASCXW010000012">
    <property type="protein sequence ID" value="MDI6452840.1"/>
    <property type="molecule type" value="Genomic_DNA"/>
</dbReference>
<dbReference type="SUPFAM" id="SSF55811">
    <property type="entry name" value="Nudix"/>
    <property type="match status" value="1"/>
</dbReference>
<name>A0AAW6U7T9_9MOLU</name>
<evidence type="ECO:0000256" key="5">
    <source>
        <dbReference type="ARBA" id="ARBA00022723"/>
    </source>
</evidence>
<evidence type="ECO:0000256" key="6">
    <source>
        <dbReference type="ARBA" id="ARBA00022763"/>
    </source>
</evidence>
<protein>
    <recommendedName>
        <fullName evidence="11">8-oxo-dGTP diphosphatase</fullName>
        <ecNumber evidence="11">3.6.1.55</ecNumber>
    </recommendedName>
</protein>
<dbReference type="PRINTS" id="PR00502">
    <property type="entry name" value="NUDIXFAMILY"/>
</dbReference>
<gene>
    <name evidence="15" type="primary">mutT</name>
    <name evidence="15" type="ORF">QJ521_04620</name>
</gene>
<evidence type="ECO:0000313" key="15">
    <source>
        <dbReference type="EMBL" id="MDI6452840.1"/>
    </source>
</evidence>
<evidence type="ECO:0000256" key="7">
    <source>
        <dbReference type="ARBA" id="ARBA00022801"/>
    </source>
</evidence>
<dbReference type="Pfam" id="PF14815">
    <property type="entry name" value="NUDIX_4"/>
    <property type="match status" value="1"/>
</dbReference>
<keyword evidence="9" id="KW-0234">DNA repair</keyword>
<dbReference type="GO" id="GO:0035539">
    <property type="term" value="F:8-oxo-7,8-dihydrodeoxyguanosine triphosphate pyrophosphatase activity"/>
    <property type="evidence" value="ECO:0007669"/>
    <property type="project" value="UniProtKB-EC"/>
</dbReference>
<keyword evidence="4" id="KW-0235">DNA replication</keyword>
<keyword evidence="6" id="KW-0227">DNA damage</keyword>
<organism evidence="15 16">
    <name type="scientific">Peloplasma aerotolerans</name>
    <dbReference type="NCBI Taxonomy" id="3044389"/>
    <lineage>
        <taxon>Bacteria</taxon>
        <taxon>Bacillati</taxon>
        <taxon>Mycoplasmatota</taxon>
        <taxon>Mollicutes</taxon>
        <taxon>Acholeplasmatales</taxon>
        <taxon>Acholeplasmataceae</taxon>
        <taxon>Peloplasma</taxon>
    </lineage>
</organism>
<comment type="caution">
    <text evidence="15">The sequence shown here is derived from an EMBL/GenBank/DDBJ whole genome shotgun (WGS) entry which is preliminary data.</text>
</comment>
<accession>A0AAW6U7T9</accession>
<feature type="binding site" evidence="12">
    <location>
        <position position="23"/>
    </location>
    <ligand>
        <name>8-oxo-dGTP</name>
        <dbReference type="ChEBI" id="CHEBI:77896"/>
    </ligand>
</feature>